<evidence type="ECO:0000259" key="2">
    <source>
        <dbReference type="Pfam" id="PF07859"/>
    </source>
</evidence>
<dbReference type="Gene3D" id="3.40.50.1820">
    <property type="entry name" value="alpha/beta hydrolase"/>
    <property type="match status" value="1"/>
</dbReference>
<keyword evidence="4" id="KW-1185">Reference proteome</keyword>
<feature type="domain" description="Alpha/beta hydrolase fold-3" evidence="2">
    <location>
        <begin position="100"/>
        <end position="314"/>
    </location>
</feature>
<gene>
    <name evidence="3" type="ORF">H2204_014509</name>
</gene>
<dbReference type="PANTHER" id="PTHR48081">
    <property type="entry name" value="AB HYDROLASE SUPERFAMILY PROTEIN C4A8.06C"/>
    <property type="match status" value="1"/>
</dbReference>
<dbReference type="InterPro" id="IPR050300">
    <property type="entry name" value="GDXG_lipolytic_enzyme"/>
</dbReference>
<comment type="caution">
    <text evidence="3">The sequence shown here is derived from an EMBL/GenBank/DDBJ whole genome shotgun (WGS) entry which is preliminary data.</text>
</comment>
<evidence type="ECO:0000256" key="1">
    <source>
        <dbReference type="ARBA" id="ARBA00022801"/>
    </source>
</evidence>
<keyword evidence="1" id="KW-0378">Hydrolase</keyword>
<dbReference type="InterPro" id="IPR029058">
    <property type="entry name" value="AB_hydrolase_fold"/>
</dbReference>
<dbReference type="InterPro" id="IPR013094">
    <property type="entry name" value="AB_hydrolase_3"/>
</dbReference>
<accession>A0AA39CNZ6</accession>
<evidence type="ECO:0000313" key="4">
    <source>
        <dbReference type="Proteomes" id="UP001172681"/>
    </source>
</evidence>
<reference evidence="3" key="1">
    <citation type="submission" date="2022-10" db="EMBL/GenBank/DDBJ databases">
        <title>Culturing micro-colonial fungi from biological soil crusts in the Mojave desert and describing Neophaeococcomyces mojavensis, and introducing the new genera and species Taxawa tesnikishii.</title>
        <authorList>
            <person name="Kurbessoian T."/>
            <person name="Stajich J.E."/>
        </authorList>
    </citation>
    <scope>NUCLEOTIDE SEQUENCE</scope>
    <source>
        <strain evidence="3">TK_35</strain>
    </source>
</reference>
<proteinExistence type="predicted"/>
<dbReference type="SUPFAM" id="SSF53474">
    <property type="entry name" value="alpha/beta-Hydrolases"/>
    <property type="match status" value="1"/>
</dbReference>
<organism evidence="3 4">
    <name type="scientific">Knufia peltigerae</name>
    <dbReference type="NCBI Taxonomy" id="1002370"/>
    <lineage>
        <taxon>Eukaryota</taxon>
        <taxon>Fungi</taxon>
        <taxon>Dikarya</taxon>
        <taxon>Ascomycota</taxon>
        <taxon>Pezizomycotina</taxon>
        <taxon>Eurotiomycetes</taxon>
        <taxon>Chaetothyriomycetidae</taxon>
        <taxon>Chaetothyriales</taxon>
        <taxon>Trichomeriaceae</taxon>
        <taxon>Knufia</taxon>
    </lineage>
</organism>
<dbReference type="AlphaFoldDB" id="A0AA39CNZ6"/>
<dbReference type="GO" id="GO:0016787">
    <property type="term" value="F:hydrolase activity"/>
    <property type="evidence" value="ECO:0007669"/>
    <property type="project" value="UniProtKB-KW"/>
</dbReference>
<name>A0AA39CNZ6_9EURO</name>
<dbReference type="EMBL" id="JAPDRN010000187">
    <property type="protein sequence ID" value="KAJ9614736.1"/>
    <property type="molecule type" value="Genomic_DNA"/>
</dbReference>
<dbReference type="Proteomes" id="UP001172681">
    <property type="component" value="Unassembled WGS sequence"/>
</dbReference>
<dbReference type="PANTHER" id="PTHR48081:SF8">
    <property type="entry name" value="ALPHA_BETA HYDROLASE FOLD-3 DOMAIN-CONTAINING PROTEIN-RELATED"/>
    <property type="match status" value="1"/>
</dbReference>
<sequence length="339" mass="37316">MSLTNTQPPYPLHDSVKDRLHPEYVEFYNEHIINAQQVHLQPVSASRIGGKLIPGGGDPLPVGKTQDIGLKRQQTPGTDDVQIRCFTPEGEPPAAGWPVMIYYHGGGWVLGNINTENTVCTNMCSRSRYVVVTTDYRLAPEHPWPAAVHDSWETVLWVFGRGKSALSLDLSNVAIGGSSAGGNLAAIMTHKALSRPDLKINFTTQLLIVPVTDNTASVESNPTYKSNEFTAALPAEKMLWYRRHYLPNEKDWTNPEASPLLYPAENFAKLPPAEVLVGELDVLKFEGEDYARKLREAGVPANVHVMQGMPHPFLAMDAVLEAGRTAITILCESLTRALK</sequence>
<protein>
    <recommendedName>
        <fullName evidence="2">Alpha/beta hydrolase fold-3 domain-containing protein</fullName>
    </recommendedName>
</protein>
<evidence type="ECO:0000313" key="3">
    <source>
        <dbReference type="EMBL" id="KAJ9614736.1"/>
    </source>
</evidence>
<dbReference type="Pfam" id="PF07859">
    <property type="entry name" value="Abhydrolase_3"/>
    <property type="match status" value="1"/>
</dbReference>